<reference evidence="3" key="2">
    <citation type="submission" date="2019-10" db="EMBL/GenBank/DDBJ databases">
        <authorList>
            <consortium name="NCBI Genome Project"/>
        </authorList>
    </citation>
    <scope>NUCLEOTIDE SEQUENCE</scope>
    <source>
        <strain evidence="3">NI907</strain>
    </source>
</reference>
<dbReference type="GeneID" id="41957783"/>
<evidence type="ECO:0000313" key="3">
    <source>
        <dbReference type="RefSeq" id="XP_030985608.1"/>
    </source>
</evidence>
<reference evidence="3" key="1">
    <citation type="journal article" date="2019" name="Mol. Biol. Evol.">
        <title>Blast fungal genomes show frequent chromosomal changes, gene gains and losses, and effector gene turnover.</title>
        <authorList>
            <person name="Gomez Luciano L.B."/>
            <person name="Jason Tsai I."/>
            <person name="Chuma I."/>
            <person name="Tosa Y."/>
            <person name="Chen Y.H."/>
            <person name="Li J.Y."/>
            <person name="Li M.Y."/>
            <person name="Jade Lu M.Y."/>
            <person name="Nakayashiki H."/>
            <person name="Li W.H."/>
        </authorList>
    </citation>
    <scope>NUCLEOTIDE SEQUENCE</scope>
    <source>
        <strain evidence="3">NI907</strain>
    </source>
</reference>
<name>A0A6P8BEE4_PYRGI</name>
<evidence type="ECO:0000256" key="1">
    <source>
        <dbReference type="SAM" id="MobiDB-lite"/>
    </source>
</evidence>
<evidence type="ECO:0000313" key="2">
    <source>
        <dbReference type="Proteomes" id="UP000515153"/>
    </source>
</evidence>
<reference evidence="3" key="3">
    <citation type="submission" date="2025-08" db="UniProtKB">
        <authorList>
            <consortium name="RefSeq"/>
        </authorList>
    </citation>
    <scope>IDENTIFICATION</scope>
    <source>
        <strain evidence="3">NI907</strain>
    </source>
</reference>
<dbReference type="Proteomes" id="UP000515153">
    <property type="component" value="Unplaced"/>
</dbReference>
<accession>A0A6P8BEE4</accession>
<gene>
    <name evidence="3" type="ORF">PgNI_02815</name>
</gene>
<dbReference type="RefSeq" id="XP_030985608.1">
    <property type="nucleotide sequence ID" value="XM_031122872.1"/>
</dbReference>
<proteinExistence type="predicted"/>
<feature type="region of interest" description="Disordered" evidence="1">
    <location>
        <begin position="33"/>
        <end position="54"/>
    </location>
</feature>
<sequence>MPLLQVSWEKLNLHRRLQYRRLVKRLQRLPSPPVDTLPLLPKAPTHEPKARRPSLCLVDNPPQAWLRVVLAEGTKPATVPAYSHYQPRSPARFTFAPAPLSPIDWSRQGRQAGA</sequence>
<dbReference type="KEGG" id="pgri:PgNI_02815"/>
<protein>
    <submittedName>
        <fullName evidence="3">Uncharacterized protein</fullName>
    </submittedName>
</protein>
<dbReference type="AlphaFoldDB" id="A0A6P8BEE4"/>
<organism evidence="2 3">
    <name type="scientific">Pyricularia grisea</name>
    <name type="common">Crabgrass-specific blast fungus</name>
    <name type="synonym">Magnaporthe grisea</name>
    <dbReference type="NCBI Taxonomy" id="148305"/>
    <lineage>
        <taxon>Eukaryota</taxon>
        <taxon>Fungi</taxon>
        <taxon>Dikarya</taxon>
        <taxon>Ascomycota</taxon>
        <taxon>Pezizomycotina</taxon>
        <taxon>Sordariomycetes</taxon>
        <taxon>Sordariomycetidae</taxon>
        <taxon>Magnaporthales</taxon>
        <taxon>Pyriculariaceae</taxon>
        <taxon>Pyricularia</taxon>
    </lineage>
</organism>
<keyword evidence="2" id="KW-1185">Reference proteome</keyword>